<gene>
    <name evidence="3" type="primary">LOC111285933</name>
</gene>
<name>A0A6P5XTU8_DURZI</name>
<evidence type="ECO:0000313" key="3">
    <source>
        <dbReference type="RefSeq" id="XP_022731372.1"/>
    </source>
</evidence>
<dbReference type="AlphaFoldDB" id="A0A6P5XTU8"/>
<accession>A0A6P5XTU8</accession>
<dbReference type="Proteomes" id="UP000515121">
    <property type="component" value="Unplaced"/>
</dbReference>
<evidence type="ECO:0000313" key="2">
    <source>
        <dbReference type="Proteomes" id="UP000515121"/>
    </source>
</evidence>
<evidence type="ECO:0000259" key="1">
    <source>
        <dbReference type="Pfam" id="PF13259"/>
    </source>
</evidence>
<protein>
    <submittedName>
        <fullName evidence="3">Uncharacterized protein LOC111285933 isoform X1</fullName>
    </submittedName>
</protein>
<dbReference type="GeneID" id="111285933"/>
<feature type="domain" description="Gag1-like clamp" evidence="1">
    <location>
        <begin position="90"/>
        <end position="153"/>
    </location>
</feature>
<organism evidence="2 3">
    <name type="scientific">Durio zibethinus</name>
    <name type="common">Durian</name>
    <dbReference type="NCBI Taxonomy" id="66656"/>
    <lineage>
        <taxon>Eukaryota</taxon>
        <taxon>Viridiplantae</taxon>
        <taxon>Streptophyta</taxon>
        <taxon>Embryophyta</taxon>
        <taxon>Tracheophyta</taxon>
        <taxon>Spermatophyta</taxon>
        <taxon>Magnoliopsida</taxon>
        <taxon>eudicotyledons</taxon>
        <taxon>Gunneridae</taxon>
        <taxon>Pentapetalae</taxon>
        <taxon>rosids</taxon>
        <taxon>malvids</taxon>
        <taxon>Malvales</taxon>
        <taxon>Malvaceae</taxon>
        <taxon>Helicteroideae</taxon>
        <taxon>Durio</taxon>
    </lineage>
</organism>
<sequence length="195" mass="22343">MDPRCCLLAQTERCFGRKPCCSFVLFSGAYLRALTLRLMETFKAKCRALLTSRGFCGCFKNSSPIMQVHDQGQNVKRSSPSEDFWSSSAFEMEDSGVQSQRSVSMIGISNQPLDPSGSTSHPSEFVNQGLLLWIQTRQQWLGNKRSEKRAHLQKPTINWNEVYESFLWINKPFPQPIPLPEMVDFLVDVWKQEDL</sequence>
<proteinExistence type="predicted"/>
<reference evidence="3" key="1">
    <citation type="submission" date="2025-08" db="UniProtKB">
        <authorList>
            <consortium name="RefSeq"/>
        </authorList>
    </citation>
    <scope>IDENTIFICATION</scope>
    <source>
        <tissue evidence="3">Fruit stalk</tissue>
    </source>
</reference>
<dbReference type="RefSeq" id="XP_022731372.1">
    <property type="nucleotide sequence ID" value="XM_022875637.1"/>
</dbReference>
<dbReference type="Pfam" id="PF13259">
    <property type="entry name" value="clamp_Gag1-like"/>
    <property type="match status" value="2"/>
</dbReference>
<dbReference type="InterPro" id="IPR025124">
    <property type="entry name" value="Gag1-like_clamp"/>
</dbReference>
<keyword evidence="2" id="KW-1185">Reference proteome</keyword>
<dbReference type="PANTHER" id="PTHR33373">
    <property type="entry name" value="OS07G0479600 PROTEIN"/>
    <property type="match status" value="1"/>
</dbReference>
<dbReference type="OrthoDB" id="1896025at2759"/>
<dbReference type="KEGG" id="dzi:111285933"/>
<feature type="domain" description="Gag1-like clamp" evidence="1">
    <location>
        <begin position="157"/>
        <end position="194"/>
    </location>
</feature>
<dbReference type="PANTHER" id="PTHR33373:SF31">
    <property type="entry name" value="DUF4050 DOMAIN-CONTAINING PROTEIN"/>
    <property type="match status" value="1"/>
</dbReference>